<gene>
    <name evidence="2" type="ORF">DAPK24_050950</name>
</gene>
<keyword evidence="1" id="KW-0472">Membrane</keyword>
<protein>
    <submittedName>
        <fullName evidence="2">Uncharacterized protein</fullName>
    </submittedName>
</protein>
<evidence type="ECO:0000313" key="2">
    <source>
        <dbReference type="EMBL" id="GMM48497.1"/>
    </source>
</evidence>
<accession>A0AAV5RBC8</accession>
<dbReference type="EMBL" id="BTGB01000009">
    <property type="protein sequence ID" value="GMM48497.1"/>
    <property type="molecule type" value="Genomic_DNA"/>
</dbReference>
<reference evidence="2 3" key="1">
    <citation type="journal article" date="2023" name="Elife">
        <title>Identification of key yeast species and microbe-microbe interactions impacting larval growth of Drosophila in the wild.</title>
        <authorList>
            <person name="Mure A."/>
            <person name="Sugiura Y."/>
            <person name="Maeda R."/>
            <person name="Honda K."/>
            <person name="Sakurai N."/>
            <person name="Takahashi Y."/>
            <person name="Watada M."/>
            <person name="Katoh T."/>
            <person name="Gotoh A."/>
            <person name="Gotoh Y."/>
            <person name="Taniguchi I."/>
            <person name="Nakamura K."/>
            <person name="Hayashi T."/>
            <person name="Katayama T."/>
            <person name="Uemura T."/>
            <person name="Hattori Y."/>
        </authorList>
    </citation>
    <scope>NUCLEOTIDE SEQUENCE [LARGE SCALE GENOMIC DNA]</scope>
    <source>
        <strain evidence="2 3">PK-24</strain>
    </source>
</reference>
<comment type="caution">
    <text evidence="2">The sequence shown here is derived from an EMBL/GenBank/DDBJ whole genome shotgun (WGS) entry which is preliminary data.</text>
</comment>
<proteinExistence type="predicted"/>
<organism evidence="2 3">
    <name type="scientific">Pichia kluyveri</name>
    <name type="common">Yeast</name>
    <dbReference type="NCBI Taxonomy" id="36015"/>
    <lineage>
        <taxon>Eukaryota</taxon>
        <taxon>Fungi</taxon>
        <taxon>Dikarya</taxon>
        <taxon>Ascomycota</taxon>
        <taxon>Saccharomycotina</taxon>
        <taxon>Pichiomycetes</taxon>
        <taxon>Pichiales</taxon>
        <taxon>Pichiaceae</taxon>
        <taxon>Pichia</taxon>
    </lineage>
</organism>
<feature type="transmembrane region" description="Helical" evidence="1">
    <location>
        <begin position="144"/>
        <end position="167"/>
    </location>
</feature>
<dbReference type="Proteomes" id="UP001378960">
    <property type="component" value="Unassembled WGS sequence"/>
</dbReference>
<keyword evidence="1" id="KW-0812">Transmembrane</keyword>
<evidence type="ECO:0000256" key="1">
    <source>
        <dbReference type="SAM" id="Phobius"/>
    </source>
</evidence>
<dbReference type="AlphaFoldDB" id="A0AAV5RBC8"/>
<keyword evidence="1" id="KW-1133">Transmembrane helix</keyword>
<evidence type="ECO:0000313" key="3">
    <source>
        <dbReference type="Proteomes" id="UP001378960"/>
    </source>
</evidence>
<keyword evidence="3" id="KW-1185">Reference proteome</keyword>
<name>A0AAV5RBC8_PICKL</name>
<sequence length="170" mass="20287">MEEDPRLTLNHHYTFESNTSTIDEINEEQCLCNACQIQKPWLNSLIFIIGIIFPFAYFYIWFIRIRSIRAYKVQINEMEEYSMDNMSKIDDDISTIISENPFSNKYAMKSSETLNESSTYKNYKNNNYSFNAHYRINSTFQKWCFRYLITFIGQILIVMVISLAVMYSKE</sequence>
<feature type="transmembrane region" description="Helical" evidence="1">
    <location>
        <begin position="41"/>
        <end position="62"/>
    </location>
</feature>